<dbReference type="InterPro" id="IPR024618">
    <property type="entry name" value="DUF3857"/>
</dbReference>
<reference evidence="3 4" key="1">
    <citation type="submission" date="2018-03" db="EMBL/GenBank/DDBJ databases">
        <title>Mesoflavibacter sp. HG37 and Mesoflavibacter sp. HG96 sp.nov., two marine bacteria isolated from seawater of Western Pacific Ocean.</title>
        <authorList>
            <person name="Cheng H."/>
            <person name="Wu Y.-H."/>
            <person name="Guo L.-L."/>
            <person name="Xu X.-W."/>
        </authorList>
    </citation>
    <scope>NUCLEOTIDE SEQUENCE [LARGE SCALE GENOMIC DNA]</scope>
    <source>
        <strain evidence="3 4">KCTC 42117</strain>
    </source>
</reference>
<keyword evidence="1" id="KW-0732">Signal</keyword>
<feature type="signal peptide" evidence="1">
    <location>
        <begin position="1"/>
        <end position="22"/>
    </location>
</feature>
<dbReference type="Pfam" id="PF12969">
    <property type="entry name" value="DUF3857"/>
    <property type="match status" value="1"/>
</dbReference>
<accession>A0A2T1N7U1</accession>
<evidence type="ECO:0000313" key="4">
    <source>
        <dbReference type="Proteomes" id="UP000238430"/>
    </source>
</evidence>
<dbReference type="Gene3D" id="3.10.620.30">
    <property type="match status" value="1"/>
</dbReference>
<proteinExistence type="predicted"/>
<evidence type="ECO:0000259" key="2">
    <source>
        <dbReference type="Pfam" id="PF12969"/>
    </source>
</evidence>
<dbReference type="OrthoDB" id="8595007at2"/>
<protein>
    <recommendedName>
        <fullName evidence="2">DUF3857 domain-containing protein</fullName>
    </recommendedName>
</protein>
<dbReference type="EMBL" id="PXOT01000025">
    <property type="protein sequence ID" value="PSG87939.1"/>
    <property type="molecule type" value="Genomic_DNA"/>
</dbReference>
<organism evidence="3 4">
    <name type="scientific">Mesoflavibacter zeaxanthinifaciens subsp. sabulilitoris</name>
    <dbReference type="NCBI Taxonomy" id="1520893"/>
    <lineage>
        <taxon>Bacteria</taxon>
        <taxon>Pseudomonadati</taxon>
        <taxon>Bacteroidota</taxon>
        <taxon>Flavobacteriia</taxon>
        <taxon>Flavobacteriales</taxon>
        <taxon>Flavobacteriaceae</taxon>
        <taxon>Mesoflavibacter</taxon>
    </lineage>
</organism>
<evidence type="ECO:0000313" key="3">
    <source>
        <dbReference type="EMBL" id="PSG87939.1"/>
    </source>
</evidence>
<dbReference type="InterPro" id="IPR038765">
    <property type="entry name" value="Papain-like_cys_pep_sf"/>
</dbReference>
<dbReference type="Gene3D" id="2.60.120.1130">
    <property type="match status" value="1"/>
</dbReference>
<feature type="chain" id="PRO_5015740895" description="DUF3857 domain-containing protein" evidence="1">
    <location>
        <begin position="23"/>
        <end position="634"/>
    </location>
</feature>
<evidence type="ECO:0000256" key="1">
    <source>
        <dbReference type="SAM" id="SignalP"/>
    </source>
</evidence>
<dbReference type="SUPFAM" id="SSF54001">
    <property type="entry name" value="Cysteine proteinases"/>
    <property type="match status" value="1"/>
</dbReference>
<feature type="domain" description="DUF3857" evidence="2">
    <location>
        <begin position="59"/>
        <end position="198"/>
    </location>
</feature>
<keyword evidence="4" id="KW-1185">Reference proteome</keyword>
<comment type="caution">
    <text evidence="3">The sequence shown here is derived from an EMBL/GenBank/DDBJ whole genome shotgun (WGS) entry which is preliminary data.</text>
</comment>
<dbReference type="AlphaFoldDB" id="A0A2T1N7U1"/>
<gene>
    <name evidence="3" type="ORF">C7H61_12065</name>
</gene>
<dbReference type="Gene3D" id="2.60.40.3140">
    <property type="match status" value="1"/>
</dbReference>
<name>A0A2T1N7U1_9FLAO</name>
<dbReference type="RefSeq" id="WP_106680114.1">
    <property type="nucleotide sequence ID" value="NZ_JACHWV010000004.1"/>
</dbReference>
<dbReference type="Proteomes" id="UP000238430">
    <property type="component" value="Unassembled WGS sequence"/>
</dbReference>
<sequence length="634" mass="72418">MPFYKTLKSVLLFLLCSTSFFAQSNLQFSLFNTALTDNANAIVRENSVEITIESIDVITYKKRRIVTVLNEAGNRHVNAVAYYDDGKDVNKIKAIIYDQLGREIKTVKKRDFSDVSVADGFSIFNDNRALHLDYTPSSYPYTVDFTVETTNTNTAFIPSWYPLEAYNVSTELSTYKIINNTPIEVVVKESNLKEYKAEKISDFNYKIENAPAVTREAFSPSLSKIVPSVKATLKNFSMLGVEGVNNNWQDFGKWMDDKLLSGTQELPDEVKTEITELTKDATSPIEKAKIVYNYMQNKTRYISIQVGIGGWKPMLAEDVDRLGYGDCKGLSNYTKALLDYVGVTSYYTVVYGDSDIRDIDSDFSSLQGNHAILSIPNNDDYITLECTSQTAPFGYIANFTDDRDVLIITPEGGKIIHTKSYAPKENKQTTLASVSIDQTGSIKANVSIKSQGTQYKKYQRLDIQTEKENILYYKNYFDNIKNLKIENINLINNKDQIVFEENLKLSAKNYTTKAGNRLLFCPNIFNIMAYVPPRYKTRNLPFEIDRGFYDVDEYEILLPENIAVEALLEPIEIKNKFGLYKASIQSKDDKTLIYTRELLINKGAYTKEDYKNYRQFRLDIAKYDKSKMVLKINQ</sequence>